<evidence type="ECO:0000313" key="6">
    <source>
        <dbReference type="EMBL" id="CAL5223424.1"/>
    </source>
</evidence>
<evidence type="ECO:0000256" key="4">
    <source>
        <dbReference type="SAM" id="Phobius"/>
    </source>
</evidence>
<sequence length="529" mass="60316">MVPAVKLKRAGGGTRKVLPASKKGLGLSWPAKYLGWVLGLICLLAAWQLAQRRETSEHPASQMGPTNRVYPVGCKWRDVQPEGRQHGFWDIVKYEYWSQAAQQWVAKMPEACMVRGEDSTRKWSTKYRGPARTEVNCSDTHCIYDNLWYTNGRFYLLVDGPDPVKGWDMTRNQKLHVLHMDSAQAFAEGQALQYVQGDTLLFDFVYFLHPTAIGHWGETMFPLFSILKREASFAWPPAQFVLLHLKRVHLMEWVRAVVATTLGVAPRGDLPPILMQQEVPSIWDQIPSPLEGFGNTTWVCFQRALVVRDIFTGGKRTFFSSQDAQDFRARIYARNGLAPPQKRAPLPRQITFQRKRANRRVVNEDQLISLLKEFGQVRVVEFNASTPFEEQLEVMASTAVFVSVHTSNLANAQFLQPGSAVVELIQRNWIWHNLDKSFQVQTEVMGDIHHYAWRARFRNQTVYIDKRDGERFADWTSQQCATEDCVEAHTNVDVVVNVAELRALLVSCLPRVFEGASVESASLPWPPTD</sequence>
<keyword evidence="7" id="KW-1185">Reference proteome</keyword>
<feature type="domain" description="Glycosyltransferase 61 catalytic" evidence="5">
    <location>
        <begin position="267"/>
        <end position="422"/>
    </location>
</feature>
<dbReference type="PANTHER" id="PTHR20961">
    <property type="entry name" value="GLYCOSYLTRANSFERASE"/>
    <property type="match status" value="1"/>
</dbReference>
<evidence type="ECO:0000259" key="5">
    <source>
        <dbReference type="Pfam" id="PF04577"/>
    </source>
</evidence>
<evidence type="ECO:0000313" key="7">
    <source>
        <dbReference type="Proteomes" id="UP001497392"/>
    </source>
</evidence>
<dbReference type="Proteomes" id="UP001497392">
    <property type="component" value="Unassembled WGS sequence"/>
</dbReference>
<evidence type="ECO:0000256" key="1">
    <source>
        <dbReference type="ARBA" id="ARBA00022676"/>
    </source>
</evidence>
<dbReference type="EMBL" id="CAXHTA020000008">
    <property type="protein sequence ID" value="CAL5223424.1"/>
    <property type="molecule type" value="Genomic_DNA"/>
</dbReference>
<reference evidence="6 7" key="1">
    <citation type="submission" date="2024-06" db="EMBL/GenBank/DDBJ databases">
        <authorList>
            <person name="Kraege A."/>
            <person name="Thomma B."/>
        </authorList>
    </citation>
    <scope>NUCLEOTIDE SEQUENCE [LARGE SCALE GENOMIC DNA]</scope>
</reference>
<dbReference type="PANTHER" id="PTHR20961:SF136">
    <property type="entry name" value="PROTEIN O-GLCNAC TRANSFERASE"/>
    <property type="match status" value="1"/>
</dbReference>
<gene>
    <name evidence="6" type="primary">g5938</name>
    <name evidence="6" type="ORF">VP750_LOCUS5083</name>
</gene>
<keyword evidence="1" id="KW-0328">Glycosyltransferase</keyword>
<keyword evidence="4" id="KW-1133">Transmembrane helix</keyword>
<keyword evidence="2" id="KW-0808">Transferase</keyword>
<organism evidence="6 7">
    <name type="scientific">Coccomyxa viridis</name>
    <dbReference type="NCBI Taxonomy" id="1274662"/>
    <lineage>
        <taxon>Eukaryota</taxon>
        <taxon>Viridiplantae</taxon>
        <taxon>Chlorophyta</taxon>
        <taxon>core chlorophytes</taxon>
        <taxon>Trebouxiophyceae</taxon>
        <taxon>Trebouxiophyceae incertae sedis</taxon>
        <taxon>Coccomyxaceae</taxon>
        <taxon>Coccomyxa</taxon>
    </lineage>
</organism>
<accession>A0ABP1FWG6</accession>
<protein>
    <submittedName>
        <fullName evidence="6">G5938 protein</fullName>
    </submittedName>
</protein>
<proteinExistence type="predicted"/>
<keyword evidence="4" id="KW-0812">Transmembrane</keyword>
<evidence type="ECO:0000256" key="3">
    <source>
        <dbReference type="ARBA" id="ARBA00023180"/>
    </source>
</evidence>
<dbReference type="InterPro" id="IPR049625">
    <property type="entry name" value="Glyco_transf_61_cat"/>
</dbReference>
<comment type="caution">
    <text evidence="6">The sequence shown here is derived from an EMBL/GenBank/DDBJ whole genome shotgun (WGS) entry which is preliminary data.</text>
</comment>
<evidence type="ECO:0000256" key="2">
    <source>
        <dbReference type="ARBA" id="ARBA00022679"/>
    </source>
</evidence>
<keyword evidence="4" id="KW-0472">Membrane</keyword>
<feature type="transmembrane region" description="Helical" evidence="4">
    <location>
        <begin position="33"/>
        <end position="50"/>
    </location>
</feature>
<name>A0ABP1FWG6_9CHLO</name>
<keyword evidence="3" id="KW-0325">Glycoprotein</keyword>
<dbReference type="Pfam" id="PF04577">
    <property type="entry name" value="Glyco_transf_61"/>
    <property type="match status" value="1"/>
</dbReference>
<dbReference type="InterPro" id="IPR007657">
    <property type="entry name" value="Glycosyltransferase_61"/>
</dbReference>